<accession>A0ABN9SAF6</accession>
<name>A0ABN9SAF6_9DINO</name>
<evidence type="ECO:0000313" key="2">
    <source>
        <dbReference type="Proteomes" id="UP001189429"/>
    </source>
</evidence>
<evidence type="ECO:0000313" key="1">
    <source>
        <dbReference type="EMBL" id="CAK0828910.1"/>
    </source>
</evidence>
<feature type="non-terminal residue" evidence="1">
    <location>
        <position position="1"/>
    </location>
</feature>
<gene>
    <name evidence="1" type="ORF">PCOR1329_LOCUS28006</name>
</gene>
<dbReference type="EMBL" id="CAUYUJ010010247">
    <property type="protein sequence ID" value="CAK0828910.1"/>
    <property type="molecule type" value="Genomic_DNA"/>
</dbReference>
<reference evidence="1" key="1">
    <citation type="submission" date="2023-10" db="EMBL/GenBank/DDBJ databases">
        <authorList>
            <person name="Chen Y."/>
            <person name="Shah S."/>
            <person name="Dougan E. K."/>
            <person name="Thang M."/>
            <person name="Chan C."/>
        </authorList>
    </citation>
    <scope>NUCLEOTIDE SEQUENCE [LARGE SCALE GENOMIC DNA]</scope>
</reference>
<evidence type="ECO:0008006" key="3">
    <source>
        <dbReference type="Google" id="ProtNLM"/>
    </source>
</evidence>
<keyword evidence="2" id="KW-1185">Reference proteome</keyword>
<organism evidence="1 2">
    <name type="scientific">Prorocentrum cordatum</name>
    <dbReference type="NCBI Taxonomy" id="2364126"/>
    <lineage>
        <taxon>Eukaryota</taxon>
        <taxon>Sar</taxon>
        <taxon>Alveolata</taxon>
        <taxon>Dinophyceae</taxon>
        <taxon>Prorocentrales</taxon>
        <taxon>Prorocentraceae</taxon>
        <taxon>Prorocentrum</taxon>
    </lineage>
</organism>
<protein>
    <recommendedName>
        <fullName evidence="3">Reverse transcriptase domain-containing protein</fullName>
    </recommendedName>
</protein>
<sequence>VHIGCHGMCGFIRDGLNVAPIAATHNGADFRVQKLALQLGERRVLARRRRAHSGSASERSRFNANLLAEPARLTIDVGDFNERPVHCDGEGRAAICPEEPTFRRHPHEGEWLTTIDGAVFATALAATAAATAWDPVEHSQRRPVLVEAALPPEFREGFRWAVEPMRMGAWGTTAKGEFADALPSDIDQAWAIWADAAGALEAENAFGMITSIVDDANSVRLRDWRQRMGARGGAAKWMKRRLDALCETILPAVGAEVMSPRKLAQKLSWRLARQLRTYQDFEWIFTVFAMALVFPVDARPRFDLSLLPSALEYRPLGHWRAERILEFLPEGASGSEGQFVAWVENMRKDSLDRLALLLTAADAGRLPGILTQARVTILSKGLESPPGDRRPLTVLPVACRLWTRRHAAHLTQWLLEWQPAGLAGAVPRHSCPDVWCELQAKLAQARVAQTDPAYVLSLDLEKCYDWLDLHNLLELTNHLGLDICRHVLRNYQNLSRILFVDYQPTDVVLQGDNLVGVPQGCPVACFLCNLTSIMWHLAVERAVPTAALFSCVGGRFILARSWQELANALAATREIDRAIGPDLNVPKCARELFHYGQFRKRVDVIKISPQTQRGAGVADAVVALWCDGGYAFTKTQMSDAAAVAAVSFMGNASPGRVGRRSRDLAHLLGPGAHRTHLTCAAVYTAIRMFYRVVLANIVPLSVWRSSWAQRRRHKFGPFTLLDRACRALGIEWHAATSFKSTHYAFTFSIRPELLAQADRRDYPRLRKPARVDARLHDLCVFLRRCLAEREAARRPKDFGGLHQGFSEVRGAREHMFGAQLHYGGPALTTGGIWTSLSKTRNPNHDGDEICVRCKGALPVQCGCTRRA</sequence>
<proteinExistence type="predicted"/>
<dbReference type="Proteomes" id="UP001189429">
    <property type="component" value="Unassembled WGS sequence"/>
</dbReference>
<comment type="caution">
    <text evidence="1">The sequence shown here is derived from an EMBL/GenBank/DDBJ whole genome shotgun (WGS) entry which is preliminary data.</text>
</comment>